<evidence type="ECO:0000313" key="2">
    <source>
        <dbReference type="Proteomes" id="UP001620339"/>
    </source>
</evidence>
<dbReference type="Gene3D" id="3.90.1530.10">
    <property type="entry name" value="Conserved hypothetical protein from pyrococcus furiosus pfu- 392566-001, ParB domain"/>
    <property type="match status" value="1"/>
</dbReference>
<gene>
    <name evidence="1" type="ORF">ISP25_10170</name>
</gene>
<evidence type="ECO:0000313" key="1">
    <source>
        <dbReference type="EMBL" id="MFK2877433.1"/>
    </source>
</evidence>
<dbReference type="SUPFAM" id="SSF110849">
    <property type="entry name" value="ParB/Sulfiredoxin"/>
    <property type="match status" value="1"/>
</dbReference>
<name>A0ABW8J5F9_9GAMM</name>
<accession>A0ABW8J5F9</accession>
<dbReference type="Proteomes" id="UP001620339">
    <property type="component" value="Unassembled WGS sequence"/>
</dbReference>
<proteinExistence type="predicted"/>
<dbReference type="RefSeq" id="WP_404613648.1">
    <property type="nucleotide sequence ID" value="NZ_JADIKK010000008.1"/>
</dbReference>
<organism evidence="1 2">
    <name type="scientific">Rhodanobacter hydrolyticus</name>
    <dbReference type="NCBI Taxonomy" id="2250595"/>
    <lineage>
        <taxon>Bacteria</taxon>
        <taxon>Pseudomonadati</taxon>
        <taxon>Pseudomonadota</taxon>
        <taxon>Gammaproteobacteria</taxon>
        <taxon>Lysobacterales</taxon>
        <taxon>Rhodanobacteraceae</taxon>
        <taxon>Rhodanobacter</taxon>
    </lineage>
</organism>
<evidence type="ECO:0008006" key="3">
    <source>
        <dbReference type="Google" id="ProtNLM"/>
    </source>
</evidence>
<keyword evidence="2" id="KW-1185">Reference proteome</keyword>
<dbReference type="InterPro" id="IPR036086">
    <property type="entry name" value="ParB/Sulfiredoxin_sf"/>
</dbReference>
<sequence length="111" mass="12276">MLIARAGLADFHPASSGYRCGDLHAQLIPLSEIQVPTSRTLVVEERANAILVAINQSAPLPPVEVDEPPSRTATSCRYRLRDGFHRYHLSAALGFTHIPVAIKPFFDWNDL</sequence>
<dbReference type="EMBL" id="JADIKK010000008">
    <property type="protein sequence ID" value="MFK2877433.1"/>
    <property type="molecule type" value="Genomic_DNA"/>
</dbReference>
<reference evidence="1 2" key="1">
    <citation type="submission" date="2020-10" db="EMBL/GenBank/DDBJ databases">
        <title>Phylogeny of dyella-like bacteria.</title>
        <authorList>
            <person name="Fu J."/>
        </authorList>
    </citation>
    <scope>NUCLEOTIDE SEQUENCE [LARGE SCALE GENOMIC DNA]</scope>
    <source>
        <strain evidence="1 2">KACC 19113</strain>
    </source>
</reference>
<comment type="caution">
    <text evidence="1">The sequence shown here is derived from an EMBL/GenBank/DDBJ whole genome shotgun (WGS) entry which is preliminary data.</text>
</comment>
<protein>
    <recommendedName>
        <fullName evidence="3">ParB/Sulfiredoxin domain-containing protein</fullName>
    </recommendedName>
</protein>